<gene>
    <name evidence="2" type="ORF">Pcinc_024258</name>
</gene>
<evidence type="ECO:0000313" key="2">
    <source>
        <dbReference type="EMBL" id="KAK3870521.1"/>
    </source>
</evidence>
<comment type="caution">
    <text evidence="2">The sequence shown here is derived from an EMBL/GenBank/DDBJ whole genome shotgun (WGS) entry which is preliminary data.</text>
</comment>
<reference evidence="2" key="1">
    <citation type="submission" date="2023-10" db="EMBL/GenBank/DDBJ databases">
        <title>Genome assemblies of two species of porcelain crab, Petrolisthes cinctipes and Petrolisthes manimaculis (Anomura: Porcellanidae).</title>
        <authorList>
            <person name="Angst P."/>
        </authorList>
    </citation>
    <scope>NUCLEOTIDE SEQUENCE</scope>
    <source>
        <strain evidence="2">PB745_01</strain>
        <tissue evidence="2">Gill</tissue>
    </source>
</reference>
<dbReference type="Proteomes" id="UP001286313">
    <property type="component" value="Unassembled WGS sequence"/>
</dbReference>
<accession>A0AAE1FBF7</accession>
<sequence>MREGRHQLHIPPRQEPKGEREREREEGPRDAHTIDTAQEKREGGRRGILYSWEGGWVERKEEGSGRRWARRCCEVGVGENENDRLEL</sequence>
<feature type="region of interest" description="Disordered" evidence="1">
    <location>
        <begin position="1"/>
        <end position="42"/>
    </location>
</feature>
<keyword evidence="3" id="KW-1185">Reference proteome</keyword>
<evidence type="ECO:0000256" key="1">
    <source>
        <dbReference type="SAM" id="MobiDB-lite"/>
    </source>
</evidence>
<evidence type="ECO:0000313" key="3">
    <source>
        <dbReference type="Proteomes" id="UP001286313"/>
    </source>
</evidence>
<feature type="non-terminal residue" evidence="2">
    <location>
        <position position="87"/>
    </location>
</feature>
<dbReference type="AlphaFoldDB" id="A0AAE1FBF7"/>
<organism evidence="2 3">
    <name type="scientific">Petrolisthes cinctipes</name>
    <name type="common">Flat porcelain crab</name>
    <dbReference type="NCBI Taxonomy" id="88211"/>
    <lineage>
        <taxon>Eukaryota</taxon>
        <taxon>Metazoa</taxon>
        <taxon>Ecdysozoa</taxon>
        <taxon>Arthropoda</taxon>
        <taxon>Crustacea</taxon>
        <taxon>Multicrustacea</taxon>
        <taxon>Malacostraca</taxon>
        <taxon>Eumalacostraca</taxon>
        <taxon>Eucarida</taxon>
        <taxon>Decapoda</taxon>
        <taxon>Pleocyemata</taxon>
        <taxon>Anomura</taxon>
        <taxon>Galatheoidea</taxon>
        <taxon>Porcellanidae</taxon>
        <taxon>Petrolisthes</taxon>
    </lineage>
</organism>
<name>A0AAE1FBF7_PETCI</name>
<dbReference type="EMBL" id="JAWQEG010002655">
    <property type="protein sequence ID" value="KAK3870521.1"/>
    <property type="molecule type" value="Genomic_DNA"/>
</dbReference>
<proteinExistence type="predicted"/>
<protein>
    <submittedName>
        <fullName evidence="2">Uncharacterized protein</fullName>
    </submittedName>
</protein>